<dbReference type="InterPro" id="IPR019410">
    <property type="entry name" value="Methyltransf_16"/>
</dbReference>
<evidence type="ECO:0000256" key="1">
    <source>
        <dbReference type="SAM" id="MobiDB-lite"/>
    </source>
</evidence>
<protein>
    <submittedName>
        <fullName evidence="2">Cytosine deaminase FCY1 and related enzymes</fullName>
    </submittedName>
</protein>
<dbReference type="GO" id="GO:0005829">
    <property type="term" value="C:cytosol"/>
    <property type="evidence" value="ECO:0007669"/>
    <property type="project" value="TreeGrafter"/>
</dbReference>
<feature type="region of interest" description="Disordered" evidence="1">
    <location>
        <begin position="1"/>
        <end position="26"/>
    </location>
</feature>
<feature type="region of interest" description="Disordered" evidence="1">
    <location>
        <begin position="105"/>
        <end position="134"/>
    </location>
</feature>
<organism evidence="2 3">
    <name type="scientific">Ceraceosorus bombacis</name>
    <dbReference type="NCBI Taxonomy" id="401625"/>
    <lineage>
        <taxon>Eukaryota</taxon>
        <taxon>Fungi</taxon>
        <taxon>Dikarya</taxon>
        <taxon>Basidiomycota</taxon>
        <taxon>Ustilaginomycotina</taxon>
        <taxon>Exobasidiomycetes</taxon>
        <taxon>Ceraceosorales</taxon>
        <taxon>Ceraceosoraceae</taxon>
        <taxon>Ceraceosorus</taxon>
    </lineage>
</organism>
<keyword evidence="3" id="KW-1185">Reference proteome</keyword>
<accession>A0A0P1BQ70</accession>
<dbReference type="EMBL" id="CCYA01000275">
    <property type="protein sequence ID" value="CEH18583.1"/>
    <property type="molecule type" value="Genomic_DNA"/>
</dbReference>
<evidence type="ECO:0000313" key="2">
    <source>
        <dbReference type="EMBL" id="CEH18583.1"/>
    </source>
</evidence>
<dbReference type="SUPFAM" id="SSF53335">
    <property type="entry name" value="S-adenosyl-L-methionine-dependent methyltransferases"/>
    <property type="match status" value="1"/>
</dbReference>
<dbReference type="PANTHER" id="PTHR14614:SF109">
    <property type="entry name" value="RIBOSOMAL LYSINE N-METHYLTRANSFERASE 5"/>
    <property type="match status" value="1"/>
</dbReference>
<dbReference type="STRING" id="401625.A0A0P1BQ70"/>
<dbReference type="Proteomes" id="UP000054845">
    <property type="component" value="Unassembled WGS sequence"/>
</dbReference>
<dbReference type="Gene3D" id="3.40.50.150">
    <property type="entry name" value="Vaccinia Virus protein VP39"/>
    <property type="match status" value="1"/>
</dbReference>
<reference evidence="2 3" key="1">
    <citation type="submission" date="2014-09" db="EMBL/GenBank/DDBJ databases">
        <authorList>
            <person name="Magalhaes I.L.F."/>
            <person name="Oliveira U."/>
            <person name="Santos F.R."/>
            <person name="Vidigal T.H.D.A."/>
            <person name="Brescovit A.D."/>
            <person name="Santos A.J."/>
        </authorList>
    </citation>
    <scope>NUCLEOTIDE SEQUENCE [LARGE SCALE GENOMIC DNA]</scope>
</reference>
<dbReference type="GO" id="GO:0008757">
    <property type="term" value="F:S-adenosylmethionine-dependent methyltransferase activity"/>
    <property type="evidence" value="ECO:0007669"/>
    <property type="project" value="UniProtKB-ARBA"/>
</dbReference>
<dbReference type="Pfam" id="PF10294">
    <property type="entry name" value="Methyltransf_16"/>
    <property type="match status" value="2"/>
</dbReference>
<dbReference type="AlphaFoldDB" id="A0A0P1BQ70"/>
<feature type="compositionally biased region" description="Basic and acidic residues" evidence="1">
    <location>
        <begin position="1"/>
        <end position="11"/>
    </location>
</feature>
<dbReference type="OrthoDB" id="2529286at2759"/>
<dbReference type="PANTHER" id="PTHR14614">
    <property type="entry name" value="HEPATOCELLULAR CARCINOMA-ASSOCIATED ANTIGEN"/>
    <property type="match status" value="1"/>
</dbReference>
<evidence type="ECO:0000313" key="3">
    <source>
        <dbReference type="Proteomes" id="UP000054845"/>
    </source>
</evidence>
<proteinExistence type="predicted"/>
<name>A0A0P1BQ70_9BASI</name>
<dbReference type="GO" id="GO:0032991">
    <property type="term" value="C:protein-containing complex"/>
    <property type="evidence" value="ECO:0007669"/>
    <property type="project" value="TreeGrafter"/>
</dbReference>
<dbReference type="InterPro" id="IPR029063">
    <property type="entry name" value="SAM-dependent_MTases_sf"/>
</dbReference>
<sequence length="423" mass="45856">MAKKDASHDEALDQANAADPVLPSPPNDLIVLQQGFARPVTNADDETFLLYSLSRPEDDRAGLGFVNASSDTLRVTVALRHADGHPEIAVESIDEEEQMQIMSARYKSRSRGKGGASSARSRKARTSSKDQTPSLAEVGQVVVAIRQNTTSLRSTVGDTGSVVWRSSLSLASLMLRQLLSPSCETSASAPPLLQSHSFQIARILELGAGTGVLPLLLLAHPDIAAPNVGTTWIATDQAAMMPLLRRNLDAHHLSQTKEANASTSCNQSSGVRLGSAELDWLEAQQAWESGVESRRQRFRSAVLSDFVGRSTCHVDKEAQAVEDDAWPDLILASDCIYNPSLFAALLATIDLFCAPNRTLALIVCELRSAETVQLWLSNWLARGSSEDRGPNTNGKWCICSLEKEMLGHMMGKGNAAWVAWRTR</sequence>